<dbReference type="Pfam" id="PF26136">
    <property type="entry name" value="SCO6045_C"/>
    <property type="match status" value="1"/>
</dbReference>
<sequence>MTGDHARGREAEARPAGGHLTGGREGGVRPAGGHVTGGREGGVRPAGGHVTGDLAARQAALVAALTSGAAVPPGFDPRLVGMAQDALLRKRAGEVARAWPMLATAQGDRWPAVFIEWAAARPTNGSLRDGWDLARSLAPLTGPAGAELAAREAAWRYDGGSAPVARGRLSGWARSVRSGSLWESGGLWTRLRPKG</sequence>
<feature type="compositionally biased region" description="Basic and acidic residues" evidence="1">
    <location>
        <begin position="1"/>
        <end position="13"/>
    </location>
</feature>
<evidence type="ECO:0000313" key="3">
    <source>
        <dbReference type="EMBL" id="REG01900.1"/>
    </source>
</evidence>
<dbReference type="InterPro" id="IPR058711">
    <property type="entry name" value="SCO6045-like_C"/>
</dbReference>
<feature type="domain" description="SCO6045-like C-terminal" evidence="2">
    <location>
        <begin position="55"/>
        <end position="138"/>
    </location>
</feature>
<accession>A0A3D9ZY29</accession>
<protein>
    <recommendedName>
        <fullName evidence="2">SCO6045-like C-terminal domain-containing protein</fullName>
    </recommendedName>
</protein>
<feature type="region of interest" description="Disordered" evidence="1">
    <location>
        <begin position="1"/>
        <end position="48"/>
    </location>
</feature>
<dbReference type="EMBL" id="QUMQ01000001">
    <property type="protein sequence ID" value="REG01900.1"/>
    <property type="molecule type" value="Genomic_DNA"/>
</dbReference>
<keyword evidence="4" id="KW-1185">Reference proteome</keyword>
<reference evidence="3 4" key="1">
    <citation type="submission" date="2018-08" db="EMBL/GenBank/DDBJ databases">
        <title>Sequencing the genomes of 1000 actinobacteria strains.</title>
        <authorList>
            <person name="Klenk H.-P."/>
        </authorList>
    </citation>
    <scope>NUCLEOTIDE SEQUENCE [LARGE SCALE GENOMIC DNA]</scope>
    <source>
        <strain evidence="3 4">DSM 44099</strain>
    </source>
</reference>
<name>A0A3D9ZY29_9ACTN</name>
<dbReference type="Proteomes" id="UP000256913">
    <property type="component" value="Unassembled WGS sequence"/>
</dbReference>
<proteinExistence type="predicted"/>
<dbReference type="OrthoDB" id="4467560at2"/>
<evidence type="ECO:0000259" key="2">
    <source>
        <dbReference type="Pfam" id="PF26136"/>
    </source>
</evidence>
<comment type="caution">
    <text evidence="3">The sequence shown here is derived from an EMBL/GenBank/DDBJ whole genome shotgun (WGS) entry which is preliminary data.</text>
</comment>
<organism evidence="3 4">
    <name type="scientific">Asanoa ferruginea</name>
    <dbReference type="NCBI Taxonomy" id="53367"/>
    <lineage>
        <taxon>Bacteria</taxon>
        <taxon>Bacillati</taxon>
        <taxon>Actinomycetota</taxon>
        <taxon>Actinomycetes</taxon>
        <taxon>Micromonosporales</taxon>
        <taxon>Micromonosporaceae</taxon>
        <taxon>Asanoa</taxon>
    </lineage>
</organism>
<evidence type="ECO:0000256" key="1">
    <source>
        <dbReference type="SAM" id="MobiDB-lite"/>
    </source>
</evidence>
<dbReference type="AlphaFoldDB" id="A0A3D9ZY29"/>
<gene>
    <name evidence="3" type="ORF">DFJ67_7989</name>
</gene>
<evidence type="ECO:0000313" key="4">
    <source>
        <dbReference type="Proteomes" id="UP000256913"/>
    </source>
</evidence>